<accession>A0A438EDH6</accession>
<comment type="caution">
    <text evidence="2">The sequence shown here is derived from an EMBL/GenBank/DDBJ whole genome shotgun (WGS) entry which is preliminary data.</text>
</comment>
<evidence type="ECO:0000256" key="1">
    <source>
        <dbReference type="SAM" id="Phobius"/>
    </source>
</evidence>
<proteinExistence type="predicted"/>
<keyword evidence="1" id="KW-1133">Transmembrane helix</keyword>
<feature type="transmembrane region" description="Helical" evidence="1">
    <location>
        <begin position="76"/>
        <end position="99"/>
    </location>
</feature>
<organism evidence="2 3">
    <name type="scientific">Vitis vinifera</name>
    <name type="common">Grape</name>
    <dbReference type="NCBI Taxonomy" id="29760"/>
    <lineage>
        <taxon>Eukaryota</taxon>
        <taxon>Viridiplantae</taxon>
        <taxon>Streptophyta</taxon>
        <taxon>Embryophyta</taxon>
        <taxon>Tracheophyta</taxon>
        <taxon>Spermatophyta</taxon>
        <taxon>Magnoliopsida</taxon>
        <taxon>eudicotyledons</taxon>
        <taxon>Gunneridae</taxon>
        <taxon>Pentapetalae</taxon>
        <taxon>rosids</taxon>
        <taxon>Vitales</taxon>
        <taxon>Vitaceae</taxon>
        <taxon>Viteae</taxon>
        <taxon>Vitis</taxon>
    </lineage>
</organism>
<dbReference type="AlphaFoldDB" id="A0A438EDH6"/>
<keyword evidence="1" id="KW-0812">Transmembrane</keyword>
<feature type="transmembrane region" description="Helical" evidence="1">
    <location>
        <begin position="158"/>
        <end position="178"/>
    </location>
</feature>
<protein>
    <submittedName>
        <fullName evidence="2">Uncharacterized protein</fullName>
    </submittedName>
</protein>
<gene>
    <name evidence="2" type="ORF">CK203_068676</name>
</gene>
<keyword evidence="1" id="KW-0472">Membrane</keyword>
<evidence type="ECO:0000313" key="2">
    <source>
        <dbReference type="EMBL" id="RVW45886.1"/>
    </source>
</evidence>
<dbReference type="Proteomes" id="UP000288805">
    <property type="component" value="Unassembled WGS sequence"/>
</dbReference>
<dbReference type="EMBL" id="QGNW01001308">
    <property type="protein sequence ID" value="RVW45886.1"/>
    <property type="molecule type" value="Genomic_DNA"/>
</dbReference>
<sequence>MGISNSHKIKGHRMDMDAASKLVSYEVPYTLVAIAYGQFNLRYNKLVEMVAEDEYCLLSNKYQSEMLWCFSRPFTVEMWCATAVLFEFFALIGVVIGLLDHQLNNNLSSPPKLATISLISFSTMFKGNQNTKRSLDASFLSKGNKDATQIGRVLEPGFILYLIGCILQFSEFMVIYRIKSHFCTESFMRVGLIHVVVAT</sequence>
<name>A0A438EDH6_VITVI</name>
<evidence type="ECO:0000313" key="3">
    <source>
        <dbReference type="Proteomes" id="UP000288805"/>
    </source>
</evidence>
<reference evidence="2 3" key="1">
    <citation type="journal article" date="2018" name="PLoS Genet.">
        <title>Population sequencing reveals clonal diversity and ancestral inbreeding in the grapevine cultivar Chardonnay.</title>
        <authorList>
            <person name="Roach M.J."/>
            <person name="Johnson D.L."/>
            <person name="Bohlmann J."/>
            <person name="van Vuuren H.J."/>
            <person name="Jones S.J."/>
            <person name="Pretorius I.S."/>
            <person name="Schmidt S.A."/>
            <person name="Borneman A.R."/>
        </authorList>
    </citation>
    <scope>NUCLEOTIDE SEQUENCE [LARGE SCALE GENOMIC DNA]</scope>
    <source>
        <strain evidence="3">cv. Chardonnay</strain>
        <tissue evidence="2">Leaf</tissue>
    </source>
</reference>